<name>A0ABX9GDI9_9BURK</name>
<protein>
    <submittedName>
        <fullName evidence="1">Virus tail fiber assembly protein lambda gpK</fullName>
    </submittedName>
</protein>
<dbReference type="InterPro" id="IPR051220">
    <property type="entry name" value="TFA_Chaperone"/>
</dbReference>
<dbReference type="GeneID" id="99730062"/>
<dbReference type="Proteomes" id="UP000252124">
    <property type="component" value="Unassembled WGS sequence"/>
</dbReference>
<gene>
    <name evidence="1" type="ORF">DFP87_10484</name>
</gene>
<sequence>MKASEMNEEAMMEKFGLQKRVSQLDAQGYFVGPVMADLSPLDKPGHYLIPGGAIDRAPPSSMERGRLYRPAEGGGWTSVEDLRQRTLYSVTDGQPYHLGAEINGQRYEGIGPFPEWLTLQARPNEWNVWSGSAWIADESLLAADMTRQRADERAGKLAYASQQILLLQDAQSLNIATPEELDLLQRWRRYRVELSRIDPAEPTASWPAQPG</sequence>
<proteinExistence type="predicted"/>
<comment type="caution">
    <text evidence="1">The sequence shown here is derived from an EMBL/GenBank/DDBJ whole genome shotgun (WGS) entry which is preliminary data.</text>
</comment>
<organism evidence="1 2">
    <name type="scientific">Achromobacter marplatensis</name>
    <dbReference type="NCBI Taxonomy" id="470868"/>
    <lineage>
        <taxon>Bacteria</taxon>
        <taxon>Pseudomonadati</taxon>
        <taxon>Pseudomonadota</taxon>
        <taxon>Betaproteobacteria</taxon>
        <taxon>Burkholderiales</taxon>
        <taxon>Alcaligenaceae</taxon>
        <taxon>Achromobacter</taxon>
    </lineage>
</organism>
<dbReference type="Pfam" id="PF02413">
    <property type="entry name" value="Caudo_TAP"/>
    <property type="match status" value="1"/>
</dbReference>
<accession>A0ABX9GDI9</accession>
<dbReference type="InterPro" id="IPR003458">
    <property type="entry name" value="Phage_T4_Gp38_tail_assem"/>
</dbReference>
<dbReference type="PANTHER" id="PTHR34413:SF2">
    <property type="entry name" value="PROPHAGE TAIL FIBER ASSEMBLY PROTEIN HOMOLOG TFAE-RELATED"/>
    <property type="match status" value="1"/>
</dbReference>
<dbReference type="PANTHER" id="PTHR34413">
    <property type="entry name" value="PROPHAGE TAIL FIBER ASSEMBLY PROTEIN HOMOLOG TFAE-RELATED-RELATED"/>
    <property type="match status" value="1"/>
</dbReference>
<evidence type="ECO:0000313" key="2">
    <source>
        <dbReference type="Proteomes" id="UP000252124"/>
    </source>
</evidence>
<keyword evidence="2" id="KW-1185">Reference proteome</keyword>
<dbReference type="RefSeq" id="WP_158218673.1">
    <property type="nucleotide sequence ID" value="NZ_CADIJU010000002.1"/>
</dbReference>
<evidence type="ECO:0000313" key="1">
    <source>
        <dbReference type="EMBL" id="RBP19749.1"/>
    </source>
</evidence>
<dbReference type="EMBL" id="QNRM01000004">
    <property type="protein sequence ID" value="RBP19749.1"/>
    <property type="molecule type" value="Genomic_DNA"/>
</dbReference>
<reference evidence="1 2" key="1">
    <citation type="submission" date="2018-06" db="EMBL/GenBank/DDBJ databases">
        <title>Genomic Encyclopedia of Type Strains, Phase III (KMG-III): the genomes of soil and plant-associated and newly described type strains.</title>
        <authorList>
            <person name="Whitman W."/>
        </authorList>
    </citation>
    <scope>NUCLEOTIDE SEQUENCE [LARGE SCALE GENOMIC DNA]</scope>
    <source>
        <strain evidence="1 2">CECT 7342</strain>
    </source>
</reference>